<dbReference type="AlphaFoldDB" id="A0A1I8ARR0"/>
<accession>A0A1I8ARR0</accession>
<name>A0A1I8ARR0_9BILA</name>
<sequence length="323" mass="37512">MARRVGTIVDLVEVQLGGQRRFVLSVEENSMTDYGHKEWASELDRLFGSLTDESRQFLEAISKVCFDEEIELCGFMETPSWNLSIRCDETEFKSSMDLCRLTIATSLNASKCNQVSEQISTRKKSFDELQKFMEKFKRTEDSGQLGLNKKTNTYLRNFFHGLDFESNYYFQLEHIVNSTKNNLLYDREEENLADGEILESVEYEFAPSMSEDEAVDSVLKACRFKEEAMFYRVGVVLLLKDQPSDFSKTALTAKQAEHDEVVKRLEVLVKEDRRLKKELCTKYNEFSSIMHDLERQKSEEQSIADRFAEALFAVRPVRFKQVA</sequence>
<dbReference type="WBParaSite" id="L893_g8542.t1">
    <property type="protein sequence ID" value="L893_g8542.t1"/>
    <property type="gene ID" value="L893_g8542"/>
</dbReference>
<evidence type="ECO:0000313" key="2">
    <source>
        <dbReference type="WBParaSite" id="L893_g8542.t1"/>
    </source>
</evidence>
<dbReference type="Proteomes" id="UP000095287">
    <property type="component" value="Unplaced"/>
</dbReference>
<reference evidence="2" key="1">
    <citation type="submission" date="2016-11" db="UniProtKB">
        <authorList>
            <consortium name="WormBaseParasite"/>
        </authorList>
    </citation>
    <scope>IDENTIFICATION</scope>
</reference>
<proteinExistence type="predicted"/>
<evidence type="ECO:0000313" key="1">
    <source>
        <dbReference type="Proteomes" id="UP000095287"/>
    </source>
</evidence>
<keyword evidence="1" id="KW-1185">Reference proteome</keyword>
<organism evidence="1 2">
    <name type="scientific">Steinernema glaseri</name>
    <dbReference type="NCBI Taxonomy" id="37863"/>
    <lineage>
        <taxon>Eukaryota</taxon>
        <taxon>Metazoa</taxon>
        <taxon>Ecdysozoa</taxon>
        <taxon>Nematoda</taxon>
        <taxon>Chromadorea</taxon>
        <taxon>Rhabditida</taxon>
        <taxon>Tylenchina</taxon>
        <taxon>Panagrolaimomorpha</taxon>
        <taxon>Strongyloidoidea</taxon>
        <taxon>Steinernematidae</taxon>
        <taxon>Steinernema</taxon>
    </lineage>
</organism>
<protein>
    <submittedName>
        <fullName evidence="2">XRCC4</fullName>
    </submittedName>
</protein>